<gene>
    <name evidence="1" type="ORF">SCTVLC_2345</name>
</gene>
<accession>A0A068RCH8</accession>
<evidence type="ECO:0008006" key="2">
    <source>
        <dbReference type="Google" id="ProtNLM"/>
    </source>
</evidence>
<name>A0A068RCH8_9GAMM</name>
<evidence type="ECO:0000313" key="1">
    <source>
        <dbReference type="EMBL" id="CDG48988.1"/>
    </source>
</evidence>
<dbReference type="RefSeq" id="WP_061770985.1">
    <property type="nucleotide sequence ID" value="NZ_FR904240.1"/>
</dbReference>
<organism evidence="1">
    <name type="scientific">Serratia symbiotica SCt-VLC</name>
    <dbReference type="NCBI Taxonomy" id="1347341"/>
    <lineage>
        <taxon>Bacteria</taxon>
        <taxon>Pseudomonadati</taxon>
        <taxon>Pseudomonadota</taxon>
        <taxon>Gammaproteobacteria</taxon>
        <taxon>Enterobacterales</taxon>
        <taxon>Yersiniaceae</taxon>
        <taxon>Serratia</taxon>
        <taxon>Serratia symbiotica</taxon>
    </lineage>
</organism>
<dbReference type="EMBL" id="FR904240">
    <property type="protein sequence ID" value="CDG48988.1"/>
    <property type="molecule type" value="Genomic_DNA"/>
</dbReference>
<proteinExistence type="predicted"/>
<dbReference type="AlphaFoldDB" id="A0A068RCH8"/>
<sequence length="114" mass="12889">MINAAERKRMQRQRDKEAGITTITLRLDSQEMAMLLEGCAERRIARQPYDVTEYLIGLIRQDNKLLCKQLADLRKSSCGKCGDTLPGDPRGCCMQGDSACWQTSGYKRLMLSTL</sequence>
<reference evidence="1" key="2">
    <citation type="journal article" date="2014" name="Genome Biol. Evol.">
        <title>Settling down: the genome of Serratia symbiotica from the aphid Cinara tujafilina zooms in on the process of accommodation to a cooperative intracellular life.</title>
        <authorList>
            <person name="Manzano-Marin A."/>
            <person name="Latorre A."/>
        </authorList>
    </citation>
    <scope>NUCLEOTIDE SEQUENCE</scope>
    <source>
        <strain evidence="1">SCt-VLC</strain>
    </source>
</reference>
<reference evidence="1" key="1">
    <citation type="submission" date="2013-06" db="EMBL/GenBank/DDBJ databases">
        <authorList>
            <person name="Mazano-Marin A."/>
        </authorList>
    </citation>
    <scope>NUCLEOTIDE SEQUENCE</scope>
    <source>
        <strain evidence="1">SCt-VLC</strain>
    </source>
</reference>
<protein>
    <recommendedName>
        <fullName evidence="2">Bacteriophage protein gp46</fullName>
    </recommendedName>
</protein>
<dbReference type="OrthoDB" id="6539952at2"/>